<feature type="transmembrane region" description="Helical" evidence="1">
    <location>
        <begin position="278"/>
        <end position="302"/>
    </location>
</feature>
<feature type="transmembrane region" description="Helical" evidence="1">
    <location>
        <begin position="1104"/>
        <end position="1122"/>
    </location>
</feature>
<keyword evidence="1" id="KW-1133">Transmembrane helix</keyword>
<feature type="transmembrane region" description="Helical" evidence="1">
    <location>
        <begin position="936"/>
        <end position="957"/>
    </location>
</feature>
<feature type="transmembrane region" description="Helical" evidence="1">
    <location>
        <begin position="518"/>
        <end position="537"/>
    </location>
</feature>
<dbReference type="EMBL" id="BOPG01000029">
    <property type="protein sequence ID" value="GIJ57205.1"/>
    <property type="molecule type" value="Genomic_DNA"/>
</dbReference>
<dbReference type="Proteomes" id="UP000612585">
    <property type="component" value="Unassembled WGS sequence"/>
</dbReference>
<feature type="transmembrane region" description="Helical" evidence="1">
    <location>
        <begin position="139"/>
        <end position="163"/>
    </location>
</feature>
<feature type="transmembrane region" description="Helical" evidence="1">
    <location>
        <begin position="494"/>
        <end position="511"/>
    </location>
</feature>
<feature type="transmembrane region" description="Helical" evidence="1">
    <location>
        <begin position="407"/>
        <end position="427"/>
    </location>
</feature>
<protein>
    <submittedName>
        <fullName evidence="2">Uncharacterized protein</fullName>
    </submittedName>
</protein>
<feature type="transmembrane region" description="Helical" evidence="1">
    <location>
        <begin position="741"/>
        <end position="765"/>
    </location>
</feature>
<organism evidence="2 3">
    <name type="scientific">Virgisporangium aurantiacum</name>
    <dbReference type="NCBI Taxonomy" id="175570"/>
    <lineage>
        <taxon>Bacteria</taxon>
        <taxon>Bacillati</taxon>
        <taxon>Actinomycetota</taxon>
        <taxon>Actinomycetes</taxon>
        <taxon>Micromonosporales</taxon>
        <taxon>Micromonosporaceae</taxon>
        <taxon>Virgisporangium</taxon>
    </lineage>
</organism>
<feature type="transmembrane region" description="Helical" evidence="1">
    <location>
        <begin position="198"/>
        <end position="216"/>
    </location>
</feature>
<feature type="transmembrane region" description="Helical" evidence="1">
    <location>
        <begin position="169"/>
        <end position="186"/>
    </location>
</feature>
<name>A0A8J4DZY5_9ACTN</name>
<feature type="transmembrane region" description="Helical" evidence="1">
    <location>
        <begin position="909"/>
        <end position="929"/>
    </location>
</feature>
<feature type="transmembrane region" description="Helical" evidence="1">
    <location>
        <begin position="684"/>
        <end position="709"/>
    </location>
</feature>
<feature type="transmembrane region" description="Helical" evidence="1">
    <location>
        <begin position="802"/>
        <end position="822"/>
    </location>
</feature>
<keyword evidence="3" id="KW-1185">Reference proteome</keyword>
<dbReference type="RefSeq" id="WP_203996343.1">
    <property type="nucleotide sequence ID" value="NZ_BOPG01000029.1"/>
</dbReference>
<feature type="transmembrane region" description="Helical" evidence="1">
    <location>
        <begin position="255"/>
        <end position="272"/>
    </location>
</feature>
<evidence type="ECO:0000256" key="1">
    <source>
        <dbReference type="SAM" id="Phobius"/>
    </source>
</evidence>
<feature type="transmembrane region" description="Helical" evidence="1">
    <location>
        <begin position="228"/>
        <end position="248"/>
    </location>
</feature>
<evidence type="ECO:0000313" key="2">
    <source>
        <dbReference type="EMBL" id="GIJ57205.1"/>
    </source>
</evidence>
<feature type="transmembrane region" description="Helical" evidence="1">
    <location>
        <begin position="624"/>
        <end position="644"/>
    </location>
</feature>
<feature type="transmembrane region" description="Helical" evidence="1">
    <location>
        <begin position="1178"/>
        <end position="1195"/>
    </location>
</feature>
<dbReference type="InterPro" id="IPR058062">
    <property type="entry name" value="SCO7613_C"/>
</dbReference>
<dbReference type="NCBIfam" id="NF047321">
    <property type="entry name" value="SCO7613_CTERM"/>
    <property type="match status" value="1"/>
</dbReference>
<feature type="transmembrane region" description="Helical" evidence="1">
    <location>
        <begin position="1152"/>
        <end position="1172"/>
    </location>
</feature>
<feature type="transmembrane region" description="Helical" evidence="1">
    <location>
        <begin position="1073"/>
        <end position="1092"/>
    </location>
</feature>
<feature type="transmembrane region" description="Helical" evidence="1">
    <location>
        <begin position="885"/>
        <end position="903"/>
    </location>
</feature>
<feature type="transmembrane region" description="Helical" evidence="1">
    <location>
        <begin position="1022"/>
        <end position="1039"/>
    </location>
</feature>
<feature type="transmembrane region" description="Helical" evidence="1">
    <location>
        <begin position="352"/>
        <end position="371"/>
    </location>
</feature>
<feature type="transmembrane region" description="Helical" evidence="1">
    <location>
        <begin position="834"/>
        <end position="853"/>
    </location>
</feature>
<keyword evidence="1" id="KW-0812">Transmembrane</keyword>
<feature type="transmembrane region" description="Helical" evidence="1">
    <location>
        <begin position="322"/>
        <end position="346"/>
    </location>
</feature>
<reference evidence="2" key="1">
    <citation type="submission" date="2021-01" db="EMBL/GenBank/DDBJ databases">
        <title>Whole genome shotgun sequence of Virgisporangium aurantiacum NBRC 16421.</title>
        <authorList>
            <person name="Komaki H."/>
            <person name="Tamura T."/>
        </authorList>
    </citation>
    <scope>NUCLEOTIDE SEQUENCE</scope>
    <source>
        <strain evidence="2">NBRC 16421</strain>
    </source>
</reference>
<feature type="transmembrane region" description="Helical" evidence="1">
    <location>
        <begin position="650"/>
        <end position="672"/>
    </location>
</feature>
<accession>A0A8J4DZY5</accession>
<feature type="transmembrane region" description="Helical" evidence="1">
    <location>
        <begin position="378"/>
        <end position="401"/>
    </location>
</feature>
<comment type="caution">
    <text evidence="2">The sequence shown here is derived from an EMBL/GenBank/DDBJ whole genome shotgun (WGS) entry which is preliminary data.</text>
</comment>
<sequence length="1213" mass="120284">MPAEPEPSKLVAMVGFAGDFSTAYACPRCGAVADVVLGCGNCGGPPEPEGRELADLSARIRTLTASADAAYRHHVQLVGEVRAAQGRYQVLLGAARSRRAQAPAGTAPAGTVPVGTEAWPGRHEVGPTPEVSPRTVQNLLFILGGLLLGSAAIVFTAVAWASFGVGGRAAILATVTVLTMLVPPLVLRRRLTATAETFAALGLLLVVLDGYAAHRVNLAGLADAVDPTTYAGLVAAGTVVVAAGYAAVTGLAGPRFAALLVAQPVVPLLVATHRPGLAAWAVVFAVLAALDIMAASIGARGVVAPAEAPPVGDDGVTVARRVLGWVLAAVAGGVAALFTLLALSFAQSPPDALRAAGAATVVAAVVMLAAARTPGRTVPALLASLAVVGWAGATVWAAALAWPDHGLTATALVTLAVALTTAGPVIARRTDATAGPDATRSGWLVTGPSVGALVVAGWVGLVIAGLVVHAAASTAVRGFPAWHAALRTPTVSDWQLPTTIVVVAAAVAILVRRYTAPGHFVTLGVGTGVLVGLAGPAVFALPWWTPALVDCVLAAVLVIAARVSRPRSAAVFGTGAAVLVAHAVPAGLGRAGSTAAVLGFVVVVCGVAAALARVPVVRTVPVTVAVLAVPGLAAALGEVVAGPVRILDTPVALACAVAGLVATVGWLVVASLGDKPAALVPRVAASSFAGAAAHASVAAGFGVTAAAIAVPDAPFGVVAALAVLCAVVVARAPGRAAARRLLTAAVPVAAVAVVAVTPTVLTVLAGPYRWLAEVWTGTVTGTGLAPGRSTPWFDAGAAFEPGPAAVALGILTVAAALLGWAYGSGPAAGPLWTVTRVALPPATLTALAAATALDAPWPTVPIISLAGGLASLLLLALMPPARRPWPPVAGVLAVCGVGAGLAGSLATRAMTLAALGAVVVVAAVCGGAGRTRAARVAGWLTAAASGTALAYASGAAVDLATHLIAYRVLLAAASALAIAAALEAWRQPAAPTRVIEARALEAAAHAAATVAVLLTIGHIGAAAGVCVLWGLAIGLRALVRGQSADARRYRVVAATAVELVAYWLLLADNDVSLIEAYTVPAAAVAGLAGWLAARRRPGLSSWTAYGPALIAAFAPSVAVVLPGPGMPLRRLALGVAAVAVVLIGARWRLRAPFVVGGAVLAVVAAHEVALVWDLIPRWAPLAAAGLALVAVATTYERRRRDLARLVGAVGRMH</sequence>
<feature type="transmembrane region" description="Helical" evidence="1">
    <location>
        <begin position="1128"/>
        <end position="1145"/>
    </location>
</feature>
<feature type="transmembrane region" description="Helical" evidence="1">
    <location>
        <begin position="568"/>
        <end position="588"/>
    </location>
</feature>
<gene>
    <name evidence="2" type="ORF">Vau01_047210</name>
</gene>
<evidence type="ECO:0000313" key="3">
    <source>
        <dbReference type="Proteomes" id="UP000612585"/>
    </source>
</evidence>
<feature type="transmembrane region" description="Helical" evidence="1">
    <location>
        <begin position="448"/>
        <end position="474"/>
    </location>
</feature>
<feature type="transmembrane region" description="Helical" evidence="1">
    <location>
        <begin position="543"/>
        <end position="561"/>
    </location>
</feature>
<keyword evidence="1" id="KW-0472">Membrane</keyword>
<proteinExistence type="predicted"/>
<feature type="transmembrane region" description="Helical" evidence="1">
    <location>
        <begin position="963"/>
        <end position="985"/>
    </location>
</feature>
<feature type="transmembrane region" description="Helical" evidence="1">
    <location>
        <begin position="594"/>
        <end position="612"/>
    </location>
</feature>
<dbReference type="AlphaFoldDB" id="A0A8J4DZY5"/>
<feature type="transmembrane region" description="Helical" evidence="1">
    <location>
        <begin position="715"/>
        <end position="734"/>
    </location>
</feature>
<feature type="transmembrane region" description="Helical" evidence="1">
    <location>
        <begin position="859"/>
        <end position="878"/>
    </location>
</feature>